<reference evidence="2 3" key="1">
    <citation type="submission" date="2015-08" db="EMBL/GenBank/DDBJ databases">
        <title>Emmonsia species relationships and genome sequence.</title>
        <authorList>
            <person name="Cuomo C.A."/>
            <person name="Schwartz I.S."/>
            <person name="Kenyon C."/>
            <person name="De Hoog G.S."/>
            <person name="Govender N.P."/>
            <person name="Botha A."/>
            <person name="Moreno L."/>
            <person name="De Vries M."/>
            <person name="Munoz J.F."/>
            <person name="Stielow J.B."/>
        </authorList>
    </citation>
    <scope>NUCLEOTIDE SEQUENCE [LARGE SCALE GENOMIC DNA]</scope>
    <source>
        <strain evidence="2 3">EI222</strain>
    </source>
</reference>
<feature type="compositionally biased region" description="Basic and acidic residues" evidence="1">
    <location>
        <begin position="18"/>
        <end position="29"/>
    </location>
</feature>
<dbReference type="Proteomes" id="UP000242791">
    <property type="component" value="Unassembled WGS sequence"/>
</dbReference>
<comment type="caution">
    <text evidence="2">The sequence shown here is derived from an EMBL/GenBank/DDBJ whole genome shotgun (WGS) entry which is preliminary data.</text>
</comment>
<feature type="region of interest" description="Disordered" evidence="1">
    <location>
        <begin position="16"/>
        <end position="78"/>
    </location>
</feature>
<evidence type="ECO:0000313" key="3">
    <source>
        <dbReference type="Proteomes" id="UP000242791"/>
    </source>
</evidence>
<evidence type="ECO:0000313" key="2">
    <source>
        <dbReference type="EMBL" id="OJD09841.1"/>
    </source>
</evidence>
<proteinExistence type="predicted"/>
<accession>A0A1J9NZ22</accession>
<protein>
    <submittedName>
        <fullName evidence="2">Uncharacterized protein</fullName>
    </submittedName>
</protein>
<keyword evidence="3" id="KW-1185">Reference proteome</keyword>
<dbReference type="VEuPathDB" id="FungiDB:ACJ73_10064"/>
<dbReference type="EMBL" id="LGTZ01003309">
    <property type="protein sequence ID" value="OJD09841.1"/>
    <property type="molecule type" value="Genomic_DNA"/>
</dbReference>
<organism evidence="2 3">
    <name type="scientific">Blastomyces percursus</name>
    <dbReference type="NCBI Taxonomy" id="1658174"/>
    <lineage>
        <taxon>Eukaryota</taxon>
        <taxon>Fungi</taxon>
        <taxon>Dikarya</taxon>
        <taxon>Ascomycota</taxon>
        <taxon>Pezizomycotina</taxon>
        <taxon>Eurotiomycetes</taxon>
        <taxon>Eurotiomycetidae</taxon>
        <taxon>Onygenales</taxon>
        <taxon>Ajellomycetaceae</taxon>
        <taxon>Blastomyces</taxon>
    </lineage>
</organism>
<evidence type="ECO:0000256" key="1">
    <source>
        <dbReference type="SAM" id="MobiDB-lite"/>
    </source>
</evidence>
<feature type="compositionally biased region" description="Basic and acidic residues" evidence="1">
    <location>
        <begin position="64"/>
        <end position="78"/>
    </location>
</feature>
<feature type="non-terminal residue" evidence="2">
    <location>
        <position position="78"/>
    </location>
</feature>
<sequence>MAVVVVLCRPQETWTANTKREPRQHEGNHRVSSKALRGEWQGPGIHNEDGRGDGGGDVGGLKSEVVECMKQKGERGDY</sequence>
<name>A0A1J9NZ22_9EURO</name>
<dbReference type="AlphaFoldDB" id="A0A1J9NZ22"/>
<gene>
    <name evidence="2" type="ORF">ACJ73_10064</name>
</gene>